<evidence type="ECO:0000313" key="1">
    <source>
        <dbReference type="EMBL" id="WOB25492.1"/>
    </source>
</evidence>
<dbReference type="GeneID" id="95585699"/>
<proteinExistence type="predicted"/>
<accession>A0ABZ0D5L2</accession>
<dbReference type="RefSeq" id="WP_316688140.1">
    <property type="nucleotide sequence ID" value="NZ_CP103837.1"/>
</dbReference>
<dbReference type="EMBL" id="CP103840">
    <property type="protein sequence ID" value="WOB25492.1"/>
    <property type="molecule type" value="Genomic_DNA"/>
</dbReference>
<evidence type="ECO:0000313" key="2">
    <source>
        <dbReference type="Proteomes" id="UP001304534"/>
    </source>
</evidence>
<protein>
    <submittedName>
        <fullName evidence="1">Uncharacterized protein</fullName>
    </submittedName>
</protein>
<keyword evidence="2" id="KW-1185">Reference proteome</keyword>
<name>A0ABZ0D5L2_9XANT</name>
<reference evidence="1 2" key="1">
    <citation type="submission" date="2022-08" db="EMBL/GenBank/DDBJ databases">
        <title>Whole genome sequencing-based tracing of a 2022 introduction and outbreak of Xanthomonas hortorum pv. pelargonii.</title>
        <authorList>
            <person name="Iruegas-Bocardo F."/>
            <person name="Weisberg A.K."/>
            <person name="Riutta E.R."/>
            <person name="Kilday K."/>
            <person name="Bonkowski J.C."/>
            <person name="Creswell T."/>
            <person name="Daughtrey M.L."/>
            <person name="Rane K."/>
            <person name="Grunwald N.J."/>
            <person name="Chang J.H."/>
            <person name="Putnam M.L."/>
        </authorList>
    </citation>
    <scope>NUCLEOTIDE SEQUENCE [LARGE SCALE GENOMIC DNA]</scope>
    <source>
        <strain evidence="1 2">22-325</strain>
    </source>
</reference>
<dbReference type="Proteomes" id="UP001304534">
    <property type="component" value="Chromosome"/>
</dbReference>
<sequence length="45" mass="4699">MIQLAWIIGGICLAAIALQAAAMLPTKLLSRGTSSQGRDLRPSTC</sequence>
<gene>
    <name evidence="1" type="ORF">NYR99_17460</name>
</gene>
<organism evidence="1 2">
    <name type="scientific">Xanthomonas dyei</name>
    <dbReference type="NCBI Taxonomy" id="743699"/>
    <lineage>
        <taxon>Bacteria</taxon>
        <taxon>Pseudomonadati</taxon>
        <taxon>Pseudomonadota</taxon>
        <taxon>Gammaproteobacteria</taxon>
        <taxon>Lysobacterales</taxon>
        <taxon>Lysobacteraceae</taxon>
        <taxon>Xanthomonas</taxon>
    </lineage>
</organism>